<feature type="region of interest" description="Disordered" evidence="2">
    <location>
        <begin position="293"/>
        <end position="362"/>
    </location>
</feature>
<feature type="compositionally biased region" description="Basic residues" evidence="2">
    <location>
        <begin position="301"/>
        <end position="311"/>
    </location>
</feature>
<sequence length="932" mass="103777">MSLNYQKDPTTQYPTLPTGLDGADSVVRFFEQGTDEVKNLLKNECSVIFECSYCRSLFRSIINFVSHKRTICRSLQTSVRLELELGKQVSETIRLDRDEELDTTNSTFINGTSSSAARSSKRNPTSLRRVNLASVLGKHIQNFNVPLPEANTSVEMDDRWWSRSPTTLPSKNDNTIRYGEMKLRNRKATEAAVAMREMNEQEIKIIENVPQHIHEHADFHALKCLSGECADIAAFPSMEMFAYHLAIYHRQSEEDICKCYICGAEFKSLRILNDHFKLSHKLAQNDIRTEGENAVTPKVTSTRKRNRRRVNKIVSEPAQASPSPAPVSTPATPPAEDIPISSSLPNVELKRGKTPKSAAVKTDSETPITKVIKRRGRKVGFRLTNRKGKQSIDSMLKDSLDASSANNLEGVKKTDSPTPKNLSPVKVADSKFRAPFSQESSSGSKNDFMSCDEAREIDKLLNSTNPEETGNAQSTPTTTNSTDVTPDREIPVLHNDMDMSNIRNEEFSSEEEDEATPSKAPKLTIEDPAALRRQTSRKRKPTKRIFNEEFVVSSGGDTNNSAKKTLEEPPKARGRKPRGRNSQPSLPTTSALTEIPEDTNEDQPDLYTNTEKTEVTEETLLQNQKAAIDKVLQSRKRSAAGLPVDNSPSLPVSTEPPKTPLKSASEPPDGGKSMDNLNNGVSDQSPDIISVKKEEEAESQKDFVVPPSSSSSMDQLPSVLADRYRENLAFYTPRARKTRINEETRRLDEGSAAGSSRRKQNLLALKAAEVGVNDSVKRVDPPEKPADLTDVPVYLTEVQRDIFFAPLRPMYSGNAPDGGHQCSECGDTFRSIRDGRRHMVGHLRIMRIRCSLCDAGAFFCSDMRIHLMFRHCEKLNLAPEGFVSSGEVPCMDKKKADALSQLVDPFHPGRVMYTSGKIVSWANPKAYYPDPK</sequence>
<evidence type="ECO:0000259" key="3">
    <source>
        <dbReference type="PROSITE" id="PS50157"/>
    </source>
</evidence>
<evidence type="ECO:0000256" key="1">
    <source>
        <dbReference type="PROSITE-ProRule" id="PRU00042"/>
    </source>
</evidence>
<feature type="domain" description="C2H2-type" evidence="3">
    <location>
        <begin position="820"/>
        <end position="842"/>
    </location>
</feature>
<feature type="compositionally biased region" description="Polar residues" evidence="2">
    <location>
        <begin position="461"/>
        <end position="473"/>
    </location>
</feature>
<dbReference type="PROSITE" id="PS00028">
    <property type="entry name" value="ZINC_FINGER_C2H2_1"/>
    <property type="match status" value="2"/>
</dbReference>
<dbReference type="PROSITE" id="PS50157">
    <property type="entry name" value="ZINC_FINGER_C2H2_2"/>
    <property type="match status" value="1"/>
</dbReference>
<keyword evidence="1" id="KW-0863">Zinc-finger</keyword>
<feature type="compositionally biased region" description="Acidic residues" evidence="2">
    <location>
        <begin position="595"/>
        <end position="604"/>
    </location>
</feature>
<feature type="region of interest" description="Disordered" evidence="2">
    <location>
        <begin position="408"/>
        <end position="623"/>
    </location>
</feature>
<feature type="compositionally biased region" description="Polar residues" evidence="2">
    <location>
        <begin position="581"/>
        <end position="592"/>
    </location>
</feature>
<dbReference type="SUPFAM" id="SSF57667">
    <property type="entry name" value="beta-beta-alpha zinc fingers"/>
    <property type="match status" value="1"/>
</dbReference>
<keyword evidence="1" id="KW-0479">Metal-binding</keyword>
<dbReference type="SMART" id="SM00355">
    <property type="entry name" value="ZnF_C2H2"/>
    <property type="match status" value="5"/>
</dbReference>
<keyword evidence="1" id="KW-0862">Zinc</keyword>
<reference evidence="5" key="1">
    <citation type="submission" date="2022-11" db="UniProtKB">
        <authorList>
            <consortium name="WormBaseParasite"/>
        </authorList>
    </citation>
    <scope>IDENTIFICATION</scope>
</reference>
<dbReference type="PANTHER" id="PTHR21020">
    <property type="entry name" value="ZINC FINGER PROTEIN 800"/>
    <property type="match status" value="1"/>
</dbReference>
<feature type="compositionally biased region" description="Pro residues" evidence="2">
    <location>
        <begin position="323"/>
        <end position="333"/>
    </location>
</feature>
<dbReference type="InterPro" id="IPR036236">
    <property type="entry name" value="Znf_C2H2_sf"/>
</dbReference>
<proteinExistence type="predicted"/>
<organism evidence="4 5">
    <name type="scientific">Ditylenchus dipsaci</name>
    <dbReference type="NCBI Taxonomy" id="166011"/>
    <lineage>
        <taxon>Eukaryota</taxon>
        <taxon>Metazoa</taxon>
        <taxon>Ecdysozoa</taxon>
        <taxon>Nematoda</taxon>
        <taxon>Chromadorea</taxon>
        <taxon>Rhabditida</taxon>
        <taxon>Tylenchina</taxon>
        <taxon>Tylenchomorpha</taxon>
        <taxon>Sphaerularioidea</taxon>
        <taxon>Anguinidae</taxon>
        <taxon>Anguininae</taxon>
        <taxon>Ditylenchus</taxon>
    </lineage>
</organism>
<dbReference type="PANTHER" id="PTHR21020:SF0">
    <property type="entry name" value="ZINC FINGER PROTEIN 800"/>
    <property type="match status" value="1"/>
</dbReference>
<feature type="compositionally biased region" description="Basic and acidic residues" evidence="2">
    <location>
        <begin position="485"/>
        <end position="497"/>
    </location>
</feature>
<dbReference type="WBParaSite" id="jg10805">
    <property type="protein sequence ID" value="jg10805"/>
    <property type="gene ID" value="jg10805"/>
</dbReference>
<dbReference type="GO" id="GO:0008270">
    <property type="term" value="F:zinc ion binding"/>
    <property type="evidence" value="ECO:0007669"/>
    <property type="project" value="UniProtKB-KW"/>
</dbReference>
<feature type="region of interest" description="Disordered" evidence="2">
    <location>
        <begin position="635"/>
        <end position="715"/>
    </location>
</feature>
<evidence type="ECO:0000256" key="2">
    <source>
        <dbReference type="SAM" id="MobiDB-lite"/>
    </source>
</evidence>
<feature type="compositionally biased region" description="Basic and acidic residues" evidence="2">
    <location>
        <begin position="690"/>
        <end position="701"/>
    </location>
</feature>
<feature type="compositionally biased region" description="Low complexity" evidence="2">
    <location>
        <begin position="312"/>
        <end position="322"/>
    </location>
</feature>
<accession>A0A915CNB0</accession>
<dbReference type="InterPro" id="IPR039149">
    <property type="entry name" value="ZNF800"/>
</dbReference>
<feature type="compositionally biased region" description="Polar residues" evidence="2">
    <location>
        <begin position="675"/>
        <end position="687"/>
    </location>
</feature>
<feature type="region of interest" description="Disordered" evidence="2">
    <location>
        <begin position="104"/>
        <end position="124"/>
    </location>
</feature>
<evidence type="ECO:0000313" key="4">
    <source>
        <dbReference type="Proteomes" id="UP000887574"/>
    </source>
</evidence>
<feature type="compositionally biased region" description="Polar residues" evidence="2">
    <location>
        <begin position="437"/>
        <end position="447"/>
    </location>
</feature>
<dbReference type="AlphaFoldDB" id="A0A915CNB0"/>
<feature type="compositionally biased region" description="Basic residues" evidence="2">
    <location>
        <begin position="534"/>
        <end position="543"/>
    </location>
</feature>
<evidence type="ECO:0000313" key="5">
    <source>
        <dbReference type="WBParaSite" id="jg10805"/>
    </source>
</evidence>
<name>A0A915CNB0_9BILA</name>
<feature type="compositionally biased region" description="Low complexity" evidence="2">
    <location>
        <begin position="474"/>
        <end position="484"/>
    </location>
</feature>
<dbReference type="InterPro" id="IPR013087">
    <property type="entry name" value="Znf_C2H2_type"/>
</dbReference>
<dbReference type="Proteomes" id="UP000887574">
    <property type="component" value="Unplaced"/>
</dbReference>
<keyword evidence="4" id="KW-1185">Reference proteome</keyword>
<protein>
    <submittedName>
        <fullName evidence="5">C2H2-type domain-containing protein</fullName>
    </submittedName>
</protein>